<dbReference type="CDD" id="cd11324">
    <property type="entry name" value="AmyAc_Amylosucrase"/>
    <property type="match status" value="1"/>
</dbReference>
<evidence type="ECO:0000256" key="1">
    <source>
        <dbReference type="SAM" id="Coils"/>
    </source>
</evidence>
<reference evidence="4" key="2">
    <citation type="submission" date="2021-04" db="EMBL/GenBank/DDBJ databases">
        <authorList>
            <person name="Gilroy R."/>
        </authorList>
    </citation>
    <scope>NUCLEOTIDE SEQUENCE</scope>
    <source>
        <strain evidence="4">ChiSxjej3B15-1167</strain>
    </source>
</reference>
<dbReference type="Pfam" id="PF00128">
    <property type="entry name" value="Alpha-amylase"/>
    <property type="match status" value="1"/>
</dbReference>
<keyword evidence="1" id="KW-0175">Coiled coil</keyword>
<evidence type="ECO:0000313" key="4">
    <source>
        <dbReference type="EMBL" id="HIX71547.1"/>
    </source>
</evidence>
<feature type="compositionally biased region" description="Basic residues" evidence="2">
    <location>
        <begin position="156"/>
        <end position="166"/>
    </location>
</feature>
<dbReference type="EMBL" id="DXEQ01000020">
    <property type="protein sequence ID" value="HIX71547.1"/>
    <property type="molecule type" value="Genomic_DNA"/>
</dbReference>
<dbReference type="Gene3D" id="1.10.1740.10">
    <property type="match status" value="1"/>
</dbReference>
<feature type="domain" description="Glycosyl hydrolase family 13 catalytic" evidence="3">
    <location>
        <begin position="277"/>
        <end position="732"/>
    </location>
</feature>
<reference evidence="4" key="1">
    <citation type="journal article" date="2021" name="PeerJ">
        <title>Extensive microbial diversity within the chicken gut microbiome revealed by metagenomics and culture.</title>
        <authorList>
            <person name="Gilroy R."/>
            <person name="Ravi A."/>
            <person name="Getino M."/>
            <person name="Pursley I."/>
            <person name="Horton D.L."/>
            <person name="Alikhan N.F."/>
            <person name="Baker D."/>
            <person name="Gharbi K."/>
            <person name="Hall N."/>
            <person name="Watson M."/>
            <person name="Adriaenssens E.M."/>
            <person name="Foster-Nyarko E."/>
            <person name="Jarju S."/>
            <person name="Secka A."/>
            <person name="Antonio M."/>
            <person name="Oren A."/>
            <person name="Chaudhuri R.R."/>
            <person name="La Ragione R."/>
            <person name="Hildebrand F."/>
            <person name="Pallen M.J."/>
        </authorList>
    </citation>
    <scope>NUCLEOTIDE SEQUENCE</scope>
    <source>
        <strain evidence="4">ChiSxjej3B15-1167</strain>
    </source>
</reference>
<gene>
    <name evidence="4" type="ORF">H9849_00855</name>
</gene>
<dbReference type="PANTHER" id="PTHR10357">
    <property type="entry name" value="ALPHA-AMYLASE FAMILY MEMBER"/>
    <property type="match status" value="1"/>
</dbReference>
<dbReference type="InterPro" id="IPR045857">
    <property type="entry name" value="O16G_dom_2"/>
</dbReference>
<sequence>MKRTNTSKKKNSRKKKTTAAAAPVTAAVETVEAAAAAETPAEAAEPKTAAKAEPKKVEESKAAVKAEAKVEPKKVEEPKAAAKAEVKAEPKKVEEPKVAVKAEAKAEPKKVEEAKAAVKAEAKAEPKKVEEPKAAVKAEAKAEPKKAEEPKATAKPAKKTTRKSSVVKKATEAAAKTVETAKKAAADAAKKAAEAAEAAAAKAAKAADDEFYYRMEKRNDELRWLYMEMYGNDSMYAELCDNLHRFYVERNRDLKAMDIERENNPNWYKSNDMLGMMLYIDNFAGNIKGVESKLDYLEKSNVNYIHLMPFLDTVPGKSDGGYAVKDFRKVREDLGTMEDLEHLTAACHKKNMNVCMDFVMNHTSEDHEWARRARAGEGEYMSRYFFFDNAQIPDQFESTVPQVFPRNAPGNFTWLPDIGHYVMTTFYPYQWDLNYLNPRVFNEMMYNFLFLANKGIDVIRIDAVPYIWKELGTQCRNLRRVHTIVRMMRIIGEIVCPSVLLLGEVVMEPEKVVPYFGTVEKPECHMLYNVTTMATTWHTVATRDVSLLKRQLDIVAGLPKEYVFLNYLRCHDDIGWGLDYDFLKARGQEEVPHKKFLNDYFQGFTENSKSRGELYEYDPVTQDARFCATTASMCGVEKAGFEQNEAEMAKAIDLDVMLHAYMFTQSGIPVIYSGDEIGQVNDYTYKNDPNKAHDSRYIHRGAMRWDLAENIENPDSVEGRIFNRLSQLEQLRKTEKVFMTNADMWTVETYDPSILCIGRYYEGEKMFGLFNFSEYDKTAWINETDGMYENMLTGEVRKASGVDIPGYGFCWLKKL</sequence>
<feature type="compositionally biased region" description="Basic and acidic residues" evidence="2">
    <location>
        <begin position="44"/>
        <end position="152"/>
    </location>
</feature>
<name>A0A9D2BDJ7_9FIRM</name>
<feature type="coiled-coil region" evidence="1">
    <location>
        <begin position="178"/>
        <end position="206"/>
    </location>
</feature>
<dbReference type="PANTHER" id="PTHR10357:SF213">
    <property type="entry name" value="ALPHA AMYLASE CATALYTIC REGION"/>
    <property type="match status" value="1"/>
</dbReference>
<protein>
    <submittedName>
        <fullName evidence="4">Amylosucrase</fullName>
    </submittedName>
</protein>
<evidence type="ECO:0000313" key="5">
    <source>
        <dbReference type="Proteomes" id="UP000886805"/>
    </source>
</evidence>
<proteinExistence type="predicted"/>
<dbReference type="Gene3D" id="3.20.20.80">
    <property type="entry name" value="Glycosidases"/>
    <property type="match status" value="1"/>
</dbReference>
<evidence type="ECO:0000259" key="3">
    <source>
        <dbReference type="SMART" id="SM00642"/>
    </source>
</evidence>
<accession>A0A9D2BDJ7</accession>
<organism evidence="4 5">
    <name type="scientific">Candidatus Anaerobutyricum stercoripullorum</name>
    <dbReference type="NCBI Taxonomy" id="2838456"/>
    <lineage>
        <taxon>Bacteria</taxon>
        <taxon>Bacillati</taxon>
        <taxon>Bacillota</taxon>
        <taxon>Clostridia</taxon>
        <taxon>Lachnospirales</taxon>
        <taxon>Lachnospiraceae</taxon>
        <taxon>Anaerobutyricum</taxon>
    </lineage>
</organism>
<dbReference type="GO" id="GO:0005975">
    <property type="term" value="P:carbohydrate metabolic process"/>
    <property type="evidence" value="ECO:0007669"/>
    <property type="project" value="InterPro"/>
</dbReference>
<dbReference type="GO" id="GO:0047669">
    <property type="term" value="F:amylosucrase activity"/>
    <property type="evidence" value="ECO:0007669"/>
    <property type="project" value="InterPro"/>
</dbReference>
<dbReference type="AlphaFoldDB" id="A0A9D2BDJ7"/>
<dbReference type="SUPFAM" id="SSF51445">
    <property type="entry name" value="(Trans)glycosidases"/>
    <property type="match status" value="1"/>
</dbReference>
<dbReference type="SMART" id="SM00642">
    <property type="entry name" value="Aamy"/>
    <property type="match status" value="1"/>
</dbReference>
<comment type="caution">
    <text evidence="4">The sequence shown here is derived from an EMBL/GenBank/DDBJ whole genome shotgun (WGS) entry which is preliminary data.</text>
</comment>
<dbReference type="Gene3D" id="3.90.400.10">
    <property type="entry name" value="Oligo-1,6-glucosidase, Domain 2"/>
    <property type="match status" value="1"/>
</dbReference>
<dbReference type="InterPro" id="IPR017853">
    <property type="entry name" value="GH"/>
</dbReference>
<evidence type="ECO:0000256" key="2">
    <source>
        <dbReference type="SAM" id="MobiDB-lite"/>
    </source>
</evidence>
<dbReference type="InterPro" id="IPR006047">
    <property type="entry name" value="GH13_cat_dom"/>
</dbReference>
<feature type="region of interest" description="Disordered" evidence="2">
    <location>
        <begin position="1"/>
        <end position="24"/>
    </location>
</feature>
<dbReference type="Proteomes" id="UP000886805">
    <property type="component" value="Unassembled WGS sequence"/>
</dbReference>
<feature type="region of interest" description="Disordered" evidence="2">
    <location>
        <begin position="36"/>
        <end position="168"/>
    </location>
</feature>
<dbReference type="InterPro" id="IPR044077">
    <property type="entry name" value="Amylosucrase"/>
</dbReference>
<feature type="compositionally biased region" description="Basic residues" evidence="2">
    <location>
        <begin position="1"/>
        <end position="17"/>
    </location>
</feature>